<feature type="region of interest" description="Disordered" evidence="1">
    <location>
        <begin position="1"/>
        <end position="34"/>
    </location>
</feature>
<name>A0A3P7IEY5_STRVU</name>
<reference evidence="2 3" key="1">
    <citation type="submission" date="2018-11" db="EMBL/GenBank/DDBJ databases">
        <authorList>
            <consortium name="Pathogen Informatics"/>
        </authorList>
    </citation>
    <scope>NUCLEOTIDE SEQUENCE [LARGE SCALE GENOMIC DNA]</scope>
</reference>
<dbReference type="AlphaFoldDB" id="A0A3P7IEY5"/>
<protein>
    <recommendedName>
        <fullName evidence="4">Myosin tail domain-containing protein</fullName>
    </recommendedName>
</protein>
<evidence type="ECO:0000256" key="1">
    <source>
        <dbReference type="SAM" id="MobiDB-lite"/>
    </source>
</evidence>
<feature type="compositionally biased region" description="Basic and acidic residues" evidence="1">
    <location>
        <begin position="62"/>
        <end position="71"/>
    </location>
</feature>
<evidence type="ECO:0000313" key="2">
    <source>
        <dbReference type="EMBL" id="VDM71771.1"/>
    </source>
</evidence>
<gene>
    <name evidence="2" type="ORF">SVUK_LOCUS6769</name>
</gene>
<feature type="region of interest" description="Disordered" evidence="1">
    <location>
        <begin position="50"/>
        <end position="71"/>
    </location>
</feature>
<keyword evidence="3" id="KW-1185">Reference proteome</keyword>
<organism evidence="2 3">
    <name type="scientific">Strongylus vulgaris</name>
    <name type="common">Blood worm</name>
    <dbReference type="NCBI Taxonomy" id="40348"/>
    <lineage>
        <taxon>Eukaryota</taxon>
        <taxon>Metazoa</taxon>
        <taxon>Ecdysozoa</taxon>
        <taxon>Nematoda</taxon>
        <taxon>Chromadorea</taxon>
        <taxon>Rhabditida</taxon>
        <taxon>Rhabditina</taxon>
        <taxon>Rhabditomorpha</taxon>
        <taxon>Strongyloidea</taxon>
        <taxon>Strongylidae</taxon>
        <taxon>Strongylus</taxon>
    </lineage>
</organism>
<feature type="compositionally biased region" description="Low complexity" evidence="1">
    <location>
        <begin position="1"/>
        <end position="10"/>
    </location>
</feature>
<dbReference type="Gene3D" id="1.20.5.340">
    <property type="match status" value="1"/>
</dbReference>
<dbReference type="EMBL" id="UYYB01021974">
    <property type="protein sequence ID" value="VDM71771.1"/>
    <property type="molecule type" value="Genomic_DNA"/>
</dbReference>
<proteinExistence type="predicted"/>
<sequence length="71" mass="8047">MNNLLLLNSSDKLKNFKPASKNSKKNWKQNAEKARNEMQLELEELGDRLDEAGGATQAQMELNKKREAEAS</sequence>
<evidence type="ECO:0008006" key="4">
    <source>
        <dbReference type="Google" id="ProtNLM"/>
    </source>
</evidence>
<accession>A0A3P7IEY5</accession>
<dbReference type="Proteomes" id="UP000270094">
    <property type="component" value="Unassembled WGS sequence"/>
</dbReference>
<evidence type="ECO:0000313" key="3">
    <source>
        <dbReference type="Proteomes" id="UP000270094"/>
    </source>
</evidence>